<reference evidence="2 3" key="1">
    <citation type="journal article" date="2019" name="Microorganisms">
        <title>Paenibacillus lutrae sp. nov., A Chitinolytic Species Isolated from A River Otter in Castril Natural Park, Granada, Spain.</title>
        <authorList>
            <person name="Rodriguez M."/>
            <person name="Reina J.C."/>
            <person name="Bejar V."/>
            <person name="Llamas I."/>
        </authorList>
    </citation>
    <scope>NUCLEOTIDE SEQUENCE [LARGE SCALE GENOMIC DNA]</scope>
    <source>
        <strain evidence="2 3">N10</strain>
    </source>
</reference>
<dbReference type="InterPro" id="IPR026353">
    <property type="entry name" value="Hypoxan-DNA_Glyclase"/>
</dbReference>
<proteinExistence type="predicted"/>
<dbReference type="EC" id="3.2.2.15" evidence="2"/>
<dbReference type="RefSeq" id="WP_166541767.1">
    <property type="nucleotide sequence ID" value="NZ_RHLK01000001.1"/>
</dbReference>
<dbReference type="SMART" id="SM00986">
    <property type="entry name" value="UDG"/>
    <property type="match status" value="1"/>
</dbReference>
<evidence type="ECO:0000313" key="3">
    <source>
        <dbReference type="Proteomes" id="UP000490800"/>
    </source>
</evidence>
<keyword evidence="2" id="KW-0326">Glycosidase</keyword>
<keyword evidence="3" id="KW-1185">Reference proteome</keyword>
<protein>
    <submittedName>
        <fullName evidence="2">DNA-deoxyinosine glycosylase</fullName>
        <ecNumber evidence="2">3.2.2.15</ecNumber>
    </submittedName>
</protein>
<dbReference type="EMBL" id="RHLK01000001">
    <property type="protein sequence ID" value="MVO98122.1"/>
    <property type="molecule type" value="Genomic_DNA"/>
</dbReference>
<name>A0A7X3FED2_9BACL</name>
<dbReference type="InterPro" id="IPR005122">
    <property type="entry name" value="Uracil-DNA_glycosylase-like"/>
</dbReference>
<dbReference type="InterPro" id="IPR036895">
    <property type="entry name" value="Uracil-DNA_glycosylase-like_sf"/>
</dbReference>
<evidence type="ECO:0000259" key="1">
    <source>
        <dbReference type="SMART" id="SM00986"/>
    </source>
</evidence>
<dbReference type="CDD" id="cd10032">
    <property type="entry name" value="UDG-F6_HDG"/>
    <property type="match status" value="1"/>
</dbReference>
<dbReference type="SMART" id="SM00987">
    <property type="entry name" value="UreE_C"/>
    <property type="match status" value="1"/>
</dbReference>
<feature type="domain" description="Uracil-DNA glycosylase-like" evidence="1">
    <location>
        <begin position="7"/>
        <end position="160"/>
    </location>
</feature>
<organism evidence="2 3">
    <name type="scientific">Paenibacillus lutrae</name>
    <dbReference type="NCBI Taxonomy" id="2078573"/>
    <lineage>
        <taxon>Bacteria</taxon>
        <taxon>Bacillati</taxon>
        <taxon>Bacillota</taxon>
        <taxon>Bacilli</taxon>
        <taxon>Bacillales</taxon>
        <taxon>Paenibacillaceae</taxon>
        <taxon>Paenibacillus</taxon>
    </lineage>
</organism>
<sequence>MKCTGFAPVIDENSSMLLLGSMPGEQSLTKQQYYGNPRNDFWKLLAALYQEEIPDRYEERMEWVNSLGIALWDVLAACERAGSLDSNIREAVSNDFEELFSRYPRIRTVLFNGAAAEKLFNRYTANAAQLKADRTFIRLPSSSPANAIGWQRKLTAWRELWPRIPE</sequence>
<keyword evidence="2" id="KW-0378">Hydrolase</keyword>
<gene>
    <name evidence="2" type="ORF">EDM21_00940</name>
</gene>
<dbReference type="Pfam" id="PF03167">
    <property type="entry name" value="UDG"/>
    <property type="match status" value="1"/>
</dbReference>
<dbReference type="GO" id="GO:0033958">
    <property type="term" value="F:DNA-deoxyinosine glycosylase activity"/>
    <property type="evidence" value="ECO:0007669"/>
    <property type="project" value="UniProtKB-EC"/>
</dbReference>
<comment type="caution">
    <text evidence="2">The sequence shown here is derived from an EMBL/GenBank/DDBJ whole genome shotgun (WGS) entry which is preliminary data.</text>
</comment>
<dbReference type="SUPFAM" id="SSF52141">
    <property type="entry name" value="Uracil-DNA glycosylase-like"/>
    <property type="match status" value="1"/>
</dbReference>
<dbReference type="Proteomes" id="UP000490800">
    <property type="component" value="Unassembled WGS sequence"/>
</dbReference>
<accession>A0A7X3FED2</accession>
<dbReference type="Gene3D" id="3.40.470.10">
    <property type="entry name" value="Uracil-DNA glycosylase-like domain"/>
    <property type="match status" value="1"/>
</dbReference>
<dbReference type="AlphaFoldDB" id="A0A7X3FED2"/>
<evidence type="ECO:0000313" key="2">
    <source>
        <dbReference type="EMBL" id="MVO98122.1"/>
    </source>
</evidence>
<dbReference type="NCBIfam" id="TIGR04274">
    <property type="entry name" value="hypoxanDNAglyco"/>
    <property type="match status" value="1"/>
</dbReference>